<keyword evidence="2" id="KW-1185">Reference proteome</keyword>
<protein>
    <submittedName>
        <fullName evidence="1">Uncharacterized protein</fullName>
    </submittedName>
</protein>
<organism evidence="1 2">
    <name type="scientific">Flavobacterium johnsoniae</name>
    <name type="common">Cytophaga johnsonae</name>
    <dbReference type="NCBI Taxonomy" id="986"/>
    <lineage>
        <taxon>Bacteria</taxon>
        <taxon>Pseudomonadati</taxon>
        <taxon>Bacteroidota</taxon>
        <taxon>Flavobacteriia</taxon>
        <taxon>Flavobacteriales</taxon>
        <taxon>Flavobacteriaceae</taxon>
        <taxon>Flavobacterium</taxon>
    </lineage>
</organism>
<evidence type="ECO:0000313" key="1">
    <source>
        <dbReference type="EMBL" id="OIV40585.1"/>
    </source>
</evidence>
<gene>
    <name evidence="1" type="ORF">BKM63_17100</name>
</gene>
<dbReference type="OrthoDB" id="1365038at2"/>
<comment type="caution">
    <text evidence="1">The sequence shown here is derived from an EMBL/GenBank/DDBJ whole genome shotgun (WGS) entry which is preliminary data.</text>
</comment>
<dbReference type="EMBL" id="MLFK01000009">
    <property type="protein sequence ID" value="OIV40585.1"/>
    <property type="molecule type" value="Genomic_DNA"/>
</dbReference>
<reference evidence="1 2" key="1">
    <citation type="submission" date="2016-10" db="EMBL/GenBank/DDBJ databases">
        <title>Draft Genome Sequence of Rhizobacteria Flavobacterium johnsoniae CI04.</title>
        <authorList>
            <person name="Bravo J.I."/>
            <person name="Lozano G.L."/>
            <person name="Handelsman J."/>
        </authorList>
    </citation>
    <scope>NUCLEOTIDE SEQUENCE [LARGE SCALE GENOMIC DNA]</scope>
    <source>
        <strain evidence="1 2">CI04</strain>
    </source>
</reference>
<accession>A0A1J7C4F9</accession>
<dbReference type="AlphaFoldDB" id="A0A1J7C4F9"/>
<sequence>MEDLIKQFEKDLRQHLENVYSASVEPDDIKRLDQAENTVFDFVDDYLLESALIARDVERLTQEVLDQFARSKINYIE</sequence>
<dbReference type="Proteomes" id="UP000182826">
    <property type="component" value="Unassembled WGS sequence"/>
</dbReference>
<proteinExistence type="predicted"/>
<name>A0A1J7C4F9_FLAJO</name>
<evidence type="ECO:0000313" key="2">
    <source>
        <dbReference type="Proteomes" id="UP000182826"/>
    </source>
</evidence>
<dbReference type="RefSeq" id="WP_071637787.1">
    <property type="nucleotide sequence ID" value="NZ_MLFK01000009.1"/>
</dbReference>